<dbReference type="EMBL" id="JBIMSN010000025">
    <property type="protein sequence ID" value="MFH5228165.1"/>
    <property type="molecule type" value="Genomic_DNA"/>
</dbReference>
<evidence type="ECO:0000256" key="1">
    <source>
        <dbReference type="ARBA" id="ARBA00007227"/>
    </source>
</evidence>
<organism evidence="3 6">
    <name type="scientific">Antrihabitans spumae</name>
    <dbReference type="NCBI Taxonomy" id="3373370"/>
    <lineage>
        <taxon>Bacteria</taxon>
        <taxon>Bacillati</taxon>
        <taxon>Actinomycetota</taxon>
        <taxon>Actinomycetes</taxon>
        <taxon>Mycobacteriales</taxon>
        <taxon>Nocardiaceae</taxon>
        <taxon>Antrihabitans</taxon>
    </lineage>
</organism>
<comment type="caution">
    <text evidence="3">The sequence shown here is derived from an EMBL/GenBank/DDBJ whole genome shotgun (WGS) entry which is preliminary data.</text>
</comment>
<dbReference type="Gene3D" id="1.10.10.2910">
    <property type="match status" value="1"/>
</dbReference>
<protein>
    <submittedName>
        <fullName evidence="3">Helix-turn-helix domain-containing protein</fullName>
    </submittedName>
</protein>
<proteinExistence type="inferred from homology"/>
<dbReference type="Gene3D" id="1.10.260.40">
    <property type="entry name" value="lambda repressor-like DNA-binding domains"/>
    <property type="match status" value="1"/>
</dbReference>
<dbReference type="InterPro" id="IPR010359">
    <property type="entry name" value="IrrE_HExxH"/>
</dbReference>
<evidence type="ECO:0000259" key="2">
    <source>
        <dbReference type="PROSITE" id="PS50943"/>
    </source>
</evidence>
<reference evidence="5 6" key="1">
    <citation type="submission" date="2024-10" db="EMBL/GenBank/DDBJ databases">
        <authorList>
            <person name="Riesco R."/>
        </authorList>
    </citation>
    <scope>NUCLEOTIDE SEQUENCE [LARGE SCALE GENOMIC DNA]</scope>
    <source>
        <strain evidence="4 5">NCIMB 15448</strain>
        <strain evidence="3 6">NCIMB 15450</strain>
    </source>
</reference>
<dbReference type="CDD" id="cd00093">
    <property type="entry name" value="HTH_XRE"/>
    <property type="match status" value="1"/>
</dbReference>
<dbReference type="Pfam" id="PF06114">
    <property type="entry name" value="Peptidase_M78"/>
    <property type="match status" value="1"/>
</dbReference>
<evidence type="ECO:0000313" key="4">
    <source>
        <dbReference type="EMBL" id="MFH5243088.1"/>
    </source>
</evidence>
<dbReference type="Pfam" id="PF01381">
    <property type="entry name" value="HTH_3"/>
    <property type="match status" value="1"/>
</dbReference>
<dbReference type="SUPFAM" id="SSF47413">
    <property type="entry name" value="lambda repressor-like DNA-binding domains"/>
    <property type="match status" value="1"/>
</dbReference>
<evidence type="ECO:0000313" key="6">
    <source>
        <dbReference type="Proteomes" id="UP001609219"/>
    </source>
</evidence>
<evidence type="ECO:0000313" key="5">
    <source>
        <dbReference type="Proteomes" id="UP001609176"/>
    </source>
</evidence>
<dbReference type="PANTHER" id="PTHR43236">
    <property type="entry name" value="ANTITOXIN HIGA1"/>
    <property type="match status" value="1"/>
</dbReference>
<keyword evidence="6" id="KW-1185">Reference proteome</keyword>
<dbReference type="EMBL" id="JBIMSP010000021">
    <property type="protein sequence ID" value="MFH5243088.1"/>
    <property type="molecule type" value="Genomic_DNA"/>
</dbReference>
<dbReference type="RefSeq" id="WP_395124806.1">
    <property type="nucleotide sequence ID" value="NZ_JBIMSN010000025.1"/>
</dbReference>
<gene>
    <name evidence="4" type="ORF">ACHIPV_14540</name>
    <name evidence="3" type="ORF">ACHIRB_06160</name>
</gene>
<name>A0ABW7K456_9NOCA</name>
<dbReference type="InterPro" id="IPR010982">
    <property type="entry name" value="Lambda_DNA-bd_dom_sf"/>
</dbReference>
<dbReference type="Proteomes" id="UP001609176">
    <property type="component" value="Unassembled WGS sequence"/>
</dbReference>
<dbReference type="SMART" id="SM00530">
    <property type="entry name" value="HTH_XRE"/>
    <property type="match status" value="1"/>
</dbReference>
<dbReference type="InterPro" id="IPR052345">
    <property type="entry name" value="Rad_response_metalloprotease"/>
</dbReference>
<dbReference type="Proteomes" id="UP001609219">
    <property type="component" value="Unassembled WGS sequence"/>
</dbReference>
<feature type="domain" description="HTH cro/C1-type" evidence="2">
    <location>
        <begin position="10"/>
        <end position="64"/>
    </location>
</feature>
<sequence length="360" mass="39105">MDAKTLGGRIKQAREDLDITQEHLANRAGIDRTAVLRIEKGERKVSAVELVSLAEVLATPLAWFVRDPLPMVVSRRSDASPAHEVTALMDRHLELLAGDVAGLLESGVITAVPDRPQWRTPQSHPEAEATASQVRAHLGVGVDPVLGLPEIAERLGLYSCSLGLGEGGADGAMVEVSSNAAVAVIDGDTRIGRRRMSLAHELGHWLFGDPFDSVASDAERMINSFAAHFLAPRAGVNGLWLKHHNDVVRDKAIRVAATFRMSWSAVIFHLRNLNLINEDEYRHLEGRNPKTGEFAKLGLTLDTDELGPPSLSPVLTAAIVAAYIDRRMTAGRAVELLRGALVEDDLPDRREESAEDFASL</sequence>
<dbReference type="PROSITE" id="PS50943">
    <property type="entry name" value="HTH_CROC1"/>
    <property type="match status" value="1"/>
</dbReference>
<dbReference type="PANTHER" id="PTHR43236:SF1">
    <property type="entry name" value="BLL7220 PROTEIN"/>
    <property type="match status" value="1"/>
</dbReference>
<comment type="similarity">
    <text evidence="1">Belongs to the short-chain fatty acyl-CoA assimilation regulator (ScfR) family.</text>
</comment>
<dbReference type="InterPro" id="IPR001387">
    <property type="entry name" value="Cro/C1-type_HTH"/>
</dbReference>
<evidence type="ECO:0000313" key="3">
    <source>
        <dbReference type="EMBL" id="MFH5228165.1"/>
    </source>
</evidence>
<accession>A0ABW7K456</accession>